<sequence length="171" mass="18926">MTIQTSKTIYWSLLTYEDWNLYIAATSEGLCYVGSPDQPVAELTAWAGRRYPGSSLVEEAAFLQPYAKELVEYFRGERTRFTIPFDIQGTAFQRAVWDALCDIPYGETQSYSDIAHAIQKPASVRAVGAAIGANPILITVPCHRVIGKNGTLTGYRGGLDMKVKLLQLERG</sequence>
<evidence type="ECO:0000256" key="1">
    <source>
        <dbReference type="ARBA" id="ARBA00001286"/>
    </source>
</evidence>
<dbReference type="SUPFAM" id="SSF46767">
    <property type="entry name" value="Methylated DNA-protein cysteine methyltransferase, C-terminal domain"/>
    <property type="match status" value="1"/>
</dbReference>
<dbReference type="HAMAP" id="MF_00772">
    <property type="entry name" value="OGT"/>
    <property type="match status" value="1"/>
</dbReference>
<dbReference type="InterPro" id="IPR023546">
    <property type="entry name" value="MGMT"/>
</dbReference>
<dbReference type="PANTHER" id="PTHR10815:SF12">
    <property type="entry name" value="METHYLATED-DNA--PROTEIN-CYSTEINE METHYLTRANSFERASE, INDUCIBLE"/>
    <property type="match status" value="1"/>
</dbReference>
<name>A0ABW4DFZ1_9BACL</name>
<dbReference type="Pfam" id="PF02870">
    <property type="entry name" value="Methyltransf_1N"/>
    <property type="match status" value="1"/>
</dbReference>
<keyword evidence="5 8" id="KW-0227">DNA damage</keyword>
<comment type="similarity">
    <text evidence="8">Belongs to the MGMT family.</text>
</comment>
<evidence type="ECO:0000259" key="9">
    <source>
        <dbReference type="Pfam" id="PF01035"/>
    </source>
</evidence>
<dbReference type="EC" id="2.1.1.63" evidence="8"/>
<dbReference type="SUPFAM" id="SSF53155">
    <property type="entry name" value="Methylated DNA-protein cysteine methyltransferase domain"/>
    <property type="match status" value="1"/>
</dbReference>
<comment type="catalytic activity">
    <reaction evidence="1 8">
        <text>a 4-O-methyl-thymidine in DNA + L-cysteinyl-[protein] = a thymidine in DNA + S-methyl-L-cysteinyl-[protein]</text>
        <dbReference type="Rhea" id="RHEA:53428"/>
        <dbReference type="Rhea" id="RHEA-COMP:10131"/>
        <dbReference type="Rhea" id="RHEA-COMP:10132"/>
        <dbReference type="Rhea" id="RHEA-COMP:13555"/>
        <dbReference type="Rhea" id="RHEA-COMP:13556"/>
        <dbReference type="ChEBI" id="CHEBI:29950"/>
        <dbReference type="ChEBI" id="CHEBI:82612"/>
        <dbReference type="ChEBI" id="CHEBI:137386"/>
        <dbReference type="ChEBI" id="CHEBI:137387"/>
        <dbReference type="EC" id="2.1.1.63"/>
    </reaction>
</comment>
<comment type="catalytic activity">
    <reaction evidence="7 8">
        <text>a 6-O-methyl-2'-deoxyguanosine in DNA + L-cysteinyl-[protein] = S-methyl-L-cysteinyl-[protein] + a 2'-deoxyguanosine in DNA</text>
        <dbReference type="Rhea" id="RHEA:24000"/>
        <dbReference type="Rhea" id="RHEA-COMP:10131"/>
        <dbReference type="Rhea" id="RHEA-COMP:10132"/>
        <dbReference type="Rhea" id="RHEA-COMP:11367"/>
        <dbReference type="Rhea" id="RHEA-COMP:11368"/>
        <dbReference type="ChEBI" id="CHEBI:29950"/>
        <dbReference type="ChEBI" id="CHEBI:82612"/>
        <dbReference type="ChEBI" id="CHEBI:85445"/>
        <dbReference type="ChEBI" id="CHEBI:85448"/>
        <dbReference type="EC" id="2.1.1.63"/>
    </reaction>
</comment>
<comment type="function">
    <text evidence="8">Involved in the cellular defense against the biological effects of O6-methylguanine (O6-MeG) and O4-methylthymine (O4-MeT) in DNA. Repairs the methylated nucleobase in DNA by stoichiometrically transferring the methyl group to a cysteine residue in the enzyme. This is a suicide reaction: the enzyme is irreversibly inactivated.</text>
</comment>
<dbReference type="Gene3D" id="3.30.160.70">
    <property type="entry name" value="Methylated DNA-protein cysteine methyltransferase domain"/>
    <property type="match status" value="1"/>
</dbReference>
<comment type="subcellular location">
    <subcellularLocation>
        <location evidence="8">Cytoplasm</location>
    </subcellularLocation>
</comment>
<dbReference type="Pfam" id="PF01035">
    <property type="entry name" value="DNA_binding_1"/>
    <property type="match status" value="1"/>
</dbReference>
<dbReference type="InterPro" id="IPR036388">
    <property type="entry name" value="WH-like_DNA-bd_sf"/>
</dbReference>
<dbReference type="InterPro" id="IPR036217">
    <property type="entry name" value="MethylDNA_cys_MeTrfase_DNAb"/>
</dbReference>
<comment type="miscellaneous">
    <text evidence="8">This enzyme catalyzes only one turnover and therefore is not strictly catalytic. According to one definition, an enzyme is a biocatalyst that acts repeatedly and over many reaction cycles.</text>
</comment>
<keyword evidence="6 8" id="KW-0234">DNA repair</keyword>
<reference evidence="12" key="1">
    <citation type="journal article" date="2019" name="Int. J. Syst. Evol. Microbiol.">
        <title>The Global Catalogue of Microorganisms (GCM) 10K type strain sequencing project: providing services to taxonomists for standard genome sequencing and annotation.</title>
        <authorList>
            <consortium name="The Broad Institute Genomics Platform"/>
            <consortium name="The Broad Institute Genome Sequencing Center for Infectious Disease"/>
            <person name="Wu L."/>
            <person name="Ma J."/>
        </authorList>
    </citation>
    <scope>NUCLEOTIDE SEQUENCE [LARGE SCALE GENOMIC DNA]</scope>
    <source>
        <strain evidence="12">CCM 9147</strain>
    </source>
</reference>
<dbReference type="InterPro" id="IPR008332">
    <property type="entry name" value="MethylG_MeTrfase_N"/>
</dbReference>
<dbReference type="Proteomes" id="UP001597340">
    <property type="component" value="Unassembled WGS sequence"/>
</dbReference>
<dbReference type="NCBIfam" id="TIGR00589">
    <property type="entry name" value="ogt"/>
    <property type="match status" value="1"/>
</dbReference>
<keyword evidence="3 8" id="KW-0489">Methyltransferase</keyword>
<evidence type="ECO:0000256" key="8">
    <source>
        <dbReference type="HAMAP-Rule" id="MF_00772"/>
    </source>
</evidence>
<evidence type="ECO:0000256" key="2">
    <source>
        <dbReference type="ARBA" id="ARBA00022490"/>
    </source>
</evidence>
<evidence type="ECO:0000259" key="10">
    <source>
        <dbReference type="Pfam" id="PF02870"/>
    </source>
</evidence>
<protein>
    <recommendedName>
        <fullName evidence="8">Methylated-DNA--protein-cysteine methyltransferase</fullName>
        <ecNumber evidence="8">2.1.1.63</ecNumber>
    </recommendedName>
    <alternativeName>
        <fullName evidence="8">6-O-methylguanine-DNA methyltransferase</fullName>
        <shortName evidence="8">MGMT</shortName>
    </alternativeName>
    <alternativeName>
        <fullName evidence="8">O-6-methylguanine-DNA-alkyltransferase</fullName>
    </alternativeName>
</protein>
<feature type="active site" description="Nucleophile; methyl group acceptor" evidence="8">
    <location>
        <position position="142"/>
    </location>
</feature>
<dbReference type="InterPro" id="IPR001497">
    <property type="entry name" value="MethylDNA_cys_MeTrfase_AS"/>
</dbReference>
<evidence type="ECO:0000256" key="6">
    <source>
        <dbReference type="ARBA" id="ARBA00023204"/>
    </source>
</evidence>
<dbReference type="GO" id="GO:0003908">
    <property type="term" value="F:methylated-DNA-[protein]-cysteine S-methyltransferase activity"/>
    <property type="evidence" value="ECO:0007669"/>
    <property type="project" value="UniProtKB-EC"/>
</dbReference>
<evidence type="ECO:0000256" key="3">
    <source>
        <dbReference type="ARBA" id="ARBA00022603"/>
    </source>
</evidence>
<dbReference type="EMBL" id="JBHTNZ010000034">
    <property type="protein sequence ID" value="MFD1463494.1"/>
    <property type="molecule type" value="Genomic_DNA"/>
</dbReference>
<keyword evidence="2 8" id="KW-0963">Cytoplasm</keyword>
<evidence type="ECO:0000313" key="12">
    <source>
        <dbReference type="Proteomes" id="UP001597340"/>
    </source>
</evidence>
<keyword evidence="12" id="KW-1185">Reference proteome</keyword>
<evidence type="ECO:0000256" key="4">
    <source>
        <dbReference type="ARBA" id="ARBA00022679"/>
    </source>
</evidence>
<organism evidence="11 12">
    <name type="scientific">Paenibacillus farraposensis</name>
    <dbReference type="NCBI Taxonomy" id="2807095"/>
    <lineage>
        <taxon>Bacteria</taxon>
        <taxon>Bacillati</taxon>
        <taxon>Bacillota</taxon>
        <taxon>Bacilli</taxon>
        <taxon>Bacillales</taxon>
        <taxon>Paenibacillaceae</taxon>
        <taxon>Paenibacillus</taxon>
    </lineage>
</organism>
<keyword evidence="4 8" id="KW-0808">Transferase</keyword>
<dbReference type="RefSeq" id="WP_229523289.1">
    <property type="nucleotide sequence ID" value="NZ_JAFFQR010000015.1"/>
</dbReference>
<comment type="caution">
    <text evidence="11">The sequence shown here is derived from an EMBL/GenBank/DDBJ whole genome shotgun (WGS) entry which is preliminary data.</text>
</comment>
<dbReference type="PANTHER" id="PTHR10815">
    <property type="entry name" value="METHYLATED-DNA--PROTEIN-CYSTEINE METHYLTRANSFERASE"/>
    <property type="match status" value="1"/>
</dbReference>
<proteinExistence type="inferred from homology"/>
<dbReference type="GO" id="GO:0032259">
    <property type="term" value="P:methylation"/>
    <property type="evidence" value="ECO:0007669"/>
    <property type="project" value="UniProtKB-KW"/>
</dbReference>
<dbReference type="InterPro" id="IPR014048">
    <property type="entry name" value="MethylDNA_cys_MeTrfase_DNA-bd"/>
</dbReference>
<evidence type="ECO:0000256" key="7">
    <source>
        <dbReference type="ARBA" id="ARBA00049348"/>
    </source>
</evidence>
<dbReference type="InterPro" id="IPR036631">
    <property type="entry name" value="MGMT_N_sf"/>
</dbReference>
<evidence type="ECO:0000313" key="11">
    <source>
        <dbReference type="EMBL" id="MFD1463494.1"/>
    </source>
</evidence>
<accession>A0ABW4DFZ1</accession>
<feature type="domain" description="Methylguanine DNA methyltransferase ribonuclease-like" evidence="10">
    <location>
        <begin position="9"/>
        <end position="87"/>
    </location>
</feature>
<feature type="domain" description="Methylated-DNA-[protein]-cysteine S-methyltransferase DNA binding" evidence="9">
    <location>
        <begin position="91"/>
        <end position="170"/>
    </location>
</feature>
<dbReference type="Gene3D" id="1.10.10.10">
    <property type="entry name" value="Winged helix-like DNA-binding domain superfamily/Winged helix DNA-binding domain"/>
    <property type="match status" value="1"/>
</dbReference>
<gene>
    <name evidence="11" type="ORF">ACFQ5D_19450</name>
</gene>
<dbReference type="CDD" id="cd06445">
    <property type="entry name" value="ATase"/>
    <property type="match status" value="1"/>
</dbReference>
<evidence type="ECO:0000256" key="5">
    <source>
        <dbReference type="ARBA" id="ARBA00022763"/>
    </source>
</evidence>
<dbReference type="PROSITE" id="PS00374">
    <property type="entry name" value="MGMT"/>
    <property type="match status" value="1"/>
</dbReference>